<reference evidence="2" key="1">
    <citation type="journal article" date="2011" name="Nature">
        <title>Genome sequence and analysis of the tuber crop potato.</title>
        <authorList>
            <consortium name="The Potato Genome Sequencing Consortium"/>
        </authorList>
    </citation>
    <scope>NUCLEOTIDE SEQUENCE [LARGE SCALE GENOMIC DNA]</scope>
    <source>
        <strain evidence="2">cv. DM1-3 516 R44</strain>
    </source>
</reference>
<dbReference type="PaxDb" id="4113-PGSC0003DMT400035824"/>
<evidence type="ECO:0000313" key="2">
    <source>
        <dbReference type="Proteomes" id="UP000011115"/>
    </source>
</evidence>
<dbReference type="Proteomes" id="UP000011115">
    <property type="component" value="Unassembled WGS sequence"/>
</dbReference>
<dbReference type="Gramene" id="PGSC0003DMT400035824">
    <property type="protein sequence ID" value="PGSC0003DMT400035824"/>
    <property type="gene ID" value="PGSC0003DMG400013790"/>
</dbReference>
<reference evidence="1" key="2">
    <citation type="submission" date="2015-06" db="UniProtKB">
        <authorList>
            <consortium name="EnsemblPlants"/>
        </authorList>
    </citation>
    <scope>IDENTIFICATION</scope>
    <source>
        <strain evidence="1">DM1-3 516 R44</strain>
    </source>
</reference>
<organism evidence="1 2">
    <name type="scientific">Solanum tuberosum</name>
    <name type="common">Potato</name>
    <dbReference type="NCBI Taxonomy" id="4113"/>
    <lineage>
        <taxon>Eukaryota</taxon>
        <taxon>Viridiplantae</taxon>
        <taxon>Streptophyta</taxon>
        <taxon>Embryophyta</taxon>
        <taxon>Tracheophyta</taxon>
        <taxon>Spermatophyta</taxon>
        <taxon>Magnoliopsida</taxon>
        <taxon>eudicotyledons</taxon>
        <taxon>Gunneridae</taxon>
        <taxon>Pentapetalae</taxon>
        <taxon>asterids</taxon>
        <taxon>lamiids</taxon>
        <taxon>Solanales</taxon>
        <taxon>Solanaceae</taxon>
        <taxon>Solanoideae</taxon>
        <taxon>Solaneae</taxon>
        <taxon>Solanum</taxon>
    </lineage>
</organism>
<protein>
    <submittedName>
        <fullName evidence="1">Uncharacterized protein</fullName>
    </submittedName>
</protein>
<evidence type="ECO:0000313" key="1">
    <source>
        <dbReference type="EnsemblPlants" id="PGSC0003DMT400035824"/>
    </source>
</evidence>
<proteinExistence type="predicted"/>
<dbReference type="HOGENOM" id="CLU_1285243_0_0_1"/>
<dbReference type="InParanoid" id="M1B2V6"/>
<sequence length="215" mass="24491">MEVLDFNNHPLRIEIHTDHQKISKPLKYAEAVGFCDTLEIAENTDKDMGAEVLLNNRGENSLVVEEDEAPVESLNKIPEEGNWVVEDVVPLHTQTQTVTLDKELDTTIWVHVDQEHQDTTSTDDDAMSIIQEESIFDTEEHVELENREVGALNIEEAIPLNSTELPETIEPPPDPSVQLWVRQNILALGKDFGVNFHGYEKLAEELFMKMGRMQY</sequence>
<keyword evidence="2" id="KW-1185">Reference proteome</keyword>
<name>M1B2V6_SOLTU</name>
<accession>M1B2V6</accession>
<dbReference type="EnsemblPlants" id="PGSC0003DMT400035824">
    <property type="protein sequence ID" value="PGSC0003DMT400035824"/>
    <property type="gene ID" value="PGSC0003DMG400013790"/>
</dbReference>
<dbReference type="AlphaFoldDB" id="M1B2V6"/>